<keyword evidence="5" id="KW-0249">Electron transport</keyword>
<comment type="similarity">
    <text evidence="2">Belongs to the glutaredoxin family.</text>
</comment>
<gene>
    <name evidence="9" type="primary">nrdH</name>
    <name evidence="9" type="ORF">HMPREF9004_0993</name>
</gene>
<dbReference type="PATRIC" id="fig|888050.3.peg.939"/>
<dbReference type="CDD" id="cd02976">
    <property type="entry name" value="NrdH"/>
    <property type="match status" value="1"/>
</dbReference>
<evidence type="ECO:0000256" key="6">
    <source>
        <dbReference type="ARBA" id="ARBA00023157"/>
    </source>
</evidence>
<dbReference type="PANTHER" id="PTHR34386">
    <property type="entry name" value="GLUTAREDOXIN"/>
    <property type="match status" value="1"/>
</dbReference>
<evidence type="ECO:0000259" key="8">
    <source>
        <dbReference type="Pfam" id="PF00462"/>
    </source>
</evidence>
<dbReference type="PANTHER" id="PTHR34386:SF1">
    <property type="entry name" value="GLUTAREDOXIN-LIKE PROTEIN NRDH"/>
    <property type="match status" value="1"/>
</dbReference>
<dbReference type="Proteomes" id="UP000013015">
    <property type="component" value="Unassembled WGS sequence"/>
</dbReference>
<name>N6WDU9_9ACTO</name>
<evidence type="ECO:0000256" key="2">
    <source>
        <dbReference type="ARBA" id="ARBA00007787"/>
    </source>
</evidence>
<dbReference type="Pfam" id="PF00462">
    <property type="entry name" value="Glutaredoxin"/>
    <property type="match status" value="1"/>
</dbReference>
<dbReference type="SUPFAM" id="SSF52833">
    <property type="entry name" value="Thioredoxin-like"/>
    <property type="match status" value="1"/>
</dbReference>
<feature type="domain" description="Glutaredoxin" evidence="8">
    <location>
        <begin position="35"/>
        <end position="93"/>
    </location>
</feature>
<organism evidence="9 10">
    <name type="scientific">Schaalia cardiffensis F0333</name>
    <dbReference type="NCBI Taxonomy" id="888050"/>
    <lineage>
        <taxon>Bacteria</taxon>
        <taxon>Bacillati</taxon>
        <taxon>Actinomycetota</taxon>
        <taxon>Actinomycetes</taxon>
        <taxon>Actinomycetales</taxon>
        <taxon>Actinomycetaceae</taxon>
        <taxon>Schaalia</taxon>
    </lineage>
</organism>
<keyword evidence="4" id="KW-0813">Transport</keyword>
<reference evidence="9 10" key="1">
    <citation type="submission" date="2013-03" db="EMBL/GenBank/DDBJ databases">
        <title>Reference genome for the Human Microbiome Project.</title>
        <authorList>
            <person name="Aqrawi P."/>
            <person name="Ayvaz T."/>
            <person name="Bess C."/>
            <person name="Blankenburg K."/>
            <person name="Coyle M."/>
            <person name="Deng J."/>
            <person name="Forbes L."/>
            <person name="Fowler G."/>
            <person name="Francisco L."/>
            <person name="Fu Q."/>
            <person name="Gibbs R."/>
            <person name="Gross S."/>
            <person name="Gubbala S."/>
            <person name="Hale W."/>
            <person name="Hemphill L."/>
            <person name="Highlander S."/>
            <person name="Hirani K."/>
            <person name="Jackson L."/>
            <person name="Jakkamsetti A."/>
            <person name="Javaid M."/>
            <person name="Jayaseelan J.C."/>
            <person name="Jiang H."/>
            <person name="Joshi V."/>
            <person name="Korchina V."/>
            <person name="Kovar C."/>
            <person name="Lara F."/>
            <person name="Lee S."/>
            <person name="Liu Y."/>
            <person name="Mata R."/>
            <person name="Mathew T."/>
            <person name="Munidasa M."/>
            <person name="Muzny D."/>
            <person name="Nazareth L."/>
            <person name="Ngo R."/>
            <person name="Nguyen L."/>
            <person name="Nguyen N."/>
            <person name="Okwuonu G."/>
            <person name="Ongeri F."/>
            <person name="Palculict T."/>
            <person name="Patil S."/>
            <person name="Petrosino J."/>
            <person name="Pham C."/>
            <person name="Pham P."/>
            <person name="Pu L.-L."/>
            <person name="Qin X."/>
            <person name="Qu J."/>
            <person name="Reid J."/>
            <person name="Ross M."/>
            <person name="Ruth R."/>
            <person name="Saada N."/>
            <person name="San Lucas F."/>
            <person name="Santibanez J."/>
            <person name="Shang Y."/>
            <person name="Simmons D."/>
            <person name="Song X.-Z."/>
            <person name="Tang L.-Y."/>
            <person name="Thornton R."/>
            <person name="Warren J."/>
            <person name="Weissenberger G."/>
            <person name="Wilczek-Boney K."/>
            <person name="Worley K."/>
            <person name="Youmans B."/>
            <person name="Zhang J."/>
            <person name="Zhang L."/>
            <person name="Zhao Z."/>
            <person name="Zhou C."/>
            <person name="Zhu D."/>
            <person name="Zhu Y."/>
        </authorList>
    </citation>
    <scope>NUCLEOTIDE SEQUENCE [LARGE SCALE GENOMIC DNA]</scope>
    <source>
        <strain evidence="9 10">F0333</strain>
    </source>
</reference>
<evidence type="ECO:0000256" key="4">
    <source>
        <dbReference type="ARBA" id="ARBA00022448"/>
    </source>
</evidence>
<dbReference type="AlphaFoldDB" id="N6WDU9"/>
<evidence type="ECO:0000256" key="3">
    <source>
        <dbReference type="ARBA" id="ARBA00017945"/>
    </source>
</evidence>
<keyword evidence="7" id="KW-0676">Redox-active center</keyword>
<dbReference type="Gene3D" id="3.40.30.10">
    <property type="entry name" value="Glutaredoxin"/>
    <property type="match status" value="1"/>
</dbReference>
<dbReference type="EMBL" id="AQHZ01000015">
    <property type="protein sequence ID" value="ENO18424.1"/>
    <property type="molecule type" value="Genomic_DNA"/>
</dbReference>
<dbReference type="GO" id="GO:0009055">
    <property type="term" value="F:electron transfer activity"/>
    <property type="evidence" value="ECO:0007669"/>
    <property type="project" value="TreeGrafter"/>
</dbReference>
<keyword evidence="10" id="KW-1185">Reference proteome</keyword>
<dbReference type="InterPro" id="IPR051548">
    <property type="entry name" value="Grx-like_ET"/>
</dbReference>
<dbReference type="InterPro" id="IPR036249">
    <property type="entry name" value="Thioredoxin-like_sf"/>
</dbReference>
<keyword evidence="6" id="KW-1015">Disulfide bond</keyword>
<dbReference type="NCBIfam" id="TIGR02194">
    <property type="entry name" value="GlrX_NrdH"/>
    <property type="match status" value="1"/>
</dbReference>
<evidence type="ECO:0000256" key="5">
    <source>
        <dbReference type="ARBA" id="ARBA00022982"/>
    </source>
</evidence>
<sequence>MLRQLHSDLPQNDEHHRFVACQPRLIALEEIPMTITVYSKPRCPQCDATYRILNKQGIDYRSIDVTEDIDALEYIKGLGYQQAPVVVAGDSHWSGFRPDRIKAAVAAHLDSASLAVGQA</sequence>
<evidence type="ECO:0000313" key="9">
    <source>
        <dbReference type="EMBL" id="ENO18424.1"/>
    </source>
</evidence>
<dbReference type="eggNOG" id="COG0695">
    <property type="taxonomic scope" value="Bacteria"/>
</dbReference>
<keyword evidence="9" id="KW-0560">Oxidoreductase</keyword>
<protein>
    <recommendedName>
        <fullName evidence="3">Glutaredoxin-like protein NrdH</fullName>
    </recommendedName>
</protein>
<accession>N6WDU9</accession>
<proteinExistence type="inferred from homology"/>
<dbReference type="GO" id="GO:0016491">
    <property type="term" value="F:oxidoreductase activity"/>
    <property type="evidence" value="ECO:0007669"/>
    <property type="project" value="UniProtKB-KW"/>
</dbReference>
<dbReference type="GO" id="GO:0045454">
    <property type="term" value="P:cell redox homeostasis"/>
    <property type="evidence" value="ECO:0007669"/>
    <property type="project" value="InterPro"/>
</dbReference>
<dbReference type="STRING" id="888050.HMPREF9004_0993"/>
<evidence type="ECO:0000313" key="10">
    <source>
        <dbReference type="Proteomes" id="UP000013015"/>
    </source>
</evidence>
<comment type="caution">
    <text evidence="9">The sequence shown here is derived from an EMBL/GenBank/DDBJ whole genome shotgun (WGS) entry which is preliminary data.</text>
</comment>
<dbReference type="HOGENOM" id="CLU_2056288_0_0_11"/>
<dbReference type="InterPro" id="IPR002109">
    <property type="entry name" value="Glutaredoxin"/>
</dbReference>
<evidence type="ECO:0000256" key="1">
    <source>
        <dbReference type="ARBA" id="ARBA00002292"/>
    </source>
</evidence>
<evidence type="ECO:0000256" key="7">
    <source>
        <dbReference type="ARBA" id="ARBA00023284"/>
    </source>
</evidence>
<dbReference type="InterPro" id="IPR011909">
    <property type="entry name" value="GlrX_NrdH"/>
</dbReference>
<comment type="function">
    <text evidence="1">Electron transport system for the ribonucleotide reductase system NrdEF.</text>
</comment>
<dbReference type="PROSITE" id="PS51354">
    <property type="entry name" value="GLUTAREDOXIN_2"/>
    <property type="match status" value="1"/>
</dbReference>